<name>A0A1G5PRT3_9GAMM</name>
<evidence type="ECO:0000313" key="2">
    <source>
        <dbReference type="EMBL" id="SCZ52173.1"/>
    </source>
</evidence>
<sequence length="163" mass="18002">MKSKKGLFQRTSFAAALLLSATSVVSAQETVTERLSPETRQILVEEMQLLASAMGPLHTAIITGEHHAVAERAHEIYDSFVLKQKLSAAQRKEIGTLPQHFIEADSEFHELAAHLAEAGKQENPALERFYFEEMTRSCQSCHQDFAGGRFPGLVGGTKDTHSH</sequence>
<dbReference type="STRING" id="415747.SAMN03097708_00687"/>
<dbReference type="Proteomes" id="UP000199648">
    <property type="component" value="Unassembled WGS sequence"/>
</dbReference>
<keyword evidence="1" id="KW-0732">Signal</keyword>
<dbReference type="GO" id="GO:0020037">
    <property type="term" value="F:heme binding"/>
    <property type="evidence" value="ECO:0007669"/>
    <property type="project" value="InterPro"/>
</dbReference>
<dbReference type="GO" id="GO:0005506">
    <property type="term" value="F:iron ion binding"/>
    <property type="evidence" value="ECO:0007669"/>
    <property type="project" value="InterPro"/>
</dbReference>
<dbReference type="SUPFAM" id="SSF47175">
    <property type="entry name" value="Cytochromes"/>
    <property type="match status" value="1"/>
</dbReference>
<keyword evidence="3" id="KW-1185">Reference proteome</keyword>
<dbReference type="AlphaFoldDB" id="A0A1G5PRT3"/>
<feature type="signal peptide" evidence="1">
    <location>
        <begin position="1"/>
        <end position="27"/>
    </location>
</feature>
<dbReference type="InterPro" id="IPR010980">
    <property type="entry name" value="Cyt_c/b562"/>
</dbReference>
<dbReference type="RefSeq" id="WP_092992643.1">
    <property type="nucleotide sequence ID" value="NZ_FMWD01000002.1"/>
</dbReference>
<dbReference type="GO" id="GO:0022900">
    <property type="term" value="P:electron transport chain"/>
    <property type="evidence" value="ECO:0007669"/>
    <property type="project" value="InterPro"/>
</dbReference>
<dbReference type="GO" id="GO:0009055">
    <property type="term" value="F:electron transfer activity"/>
    <property type="evidence" value="ECO:0007669"/>
    <property type="project" value="InterPro"/>
</dbReference>
<evidence type="ECO:0000256" key="1">
    <source>
        <dbReference type="SAM" id="SignalP"/>
    </source>
</evidence>
<proteinExistence type="predicted"/>
<feature type="chain" id="PRO_5011637318" evidence="1">
    <location>
        <begin position="28"/>
        <end position="163"/>
    </location>
</feature>
<accession>A0A1G5PRT3</accession>
<reference evidence="2 3" key="1">
    <citation type="submission" date="2016-10" db="EMBL/GenBank/DDBJ databases">
        <authorList>
            <person name="de Groot N.N."/>
        </authorList>
    </citation>
    <scope>NUCLEOTIDE SEQUENCE [LARGE SCALE GENOMIC DNA]</scope>
    <source>
        <strain evidence="2 3">HLD2</strain>
    </source>
</reference>
<evidence type="ECO:0000313" key="3">
    <source>
        <dbReference type="Proteomes" id="UP000199648"/>
    </source>
</evidence>
<dbReference type="Gene3D" id="1.20.120.10">
    <property type="entry name" value="Cytochrome c/b562"/>
    <property type="match status" value="1"/>
</dbReference>
<gene>
    <name evidence="2" type="ORF">SAMN03097708_00687</name>
</gene>
<organism evidence="2 3">
    <name type="scientific">Thiohalomonas denitrificans</name>
    <dbReference type="NCBI Taxonomy" id="415747"/>
    <lineage>
        <taxon>Bacteria</taxon>
        <taxon>Pseudomonadati</taxon>
        <taxon>Pseudomonadota</taxon>
        <taxon>Gammaproteobacteria</taxon>
        <taxon>Thiohalomonadales</taxon>
        <taxon>Thiohalomonadaceae</taxon>
        <taxon>Thiohalomonas</taxon>
    </lineage>
</organism>
<dbReference type="EMBL" id="FMWD01000002">
    <property type="protein sequence ID" value="SCZ52173.1"/>
    <property type="molecule type" value="Genomic_DNA"/>
</dbReference>
<dbReference type="OrthoDB" id="7855645at2"/>
<protein>
    <submittedName>
        <fullName evidence="2">Cytochrome C</fullName>
    </submittedName>
</protein>